<feature type="transmembrane region" description="Helical" evidence="1">
    <location>
        <begin position="76"/>
        <end position="93"/>
    </location>
</feature>
<gene>
    <name evidence="2" type="ORF">SI7747_14017407</name>
</gene>
<keyword evidence="1" id="KW-1133">Transmembrane helix</keyword>
<dbReference type="PANTHER" id="PTHR35462:SF2">
    <property type="entry name" value="TRANSMEMBRANE PROTEIN"/>
    <property type="match status" value="1"/>
</dbReference>
<keyword evidence="1" id="KW-0812">Transmembrane</keyword>
<dbReference type="EMBL" id="CACRZD030000014">
    <property type="protein sequence ID" value="CAA6671002.1"/>
    <property type="molecule type" value="Genomic_DNA"/>
</dbReference>
<proteinExistence type="predicted"/>
<dbReference type="AlphaFoldDB" id="A0A7I8JNF9"/>
<evidence type="ECO:0000313" key="3">
    <source>
        <dbReference type="Proteomes" id="UP001189122"/>
    </source>
</evidence>
<accession>A0A7I8JNF9</accession>
<dbReference type="EMBL" id="LR743601">
    <property type="protein sequence ID" value="CAA2631759.1"/>
    <property type="molecule type" value="Genomic_DNA"/>
</dbReference>
<feature type="transmembrane region" description="Helical" evidence="1">
    <location>
        <begin position="37"/>
        <end position="56"/>
    </location>
</feature>
<evidence type="ECO:0000313" key="2">
    <source>
        <dbReference type="EMBL" id="CAA2631759.1"/>
    </source>
</evidence>
<reference evidence="2 3" key="1">
    <citation type="submission" date="2019-12" db="EMBL/GenBank/DDBJ databases">
        <authorList>
            <person name="Scholz U."/>
            <person name="Mascher M."/>
            <person name="Fiebig A."/>
        </authorList>
    </citation>
    <scope>NUCLEOTIDE SEQUENCE</scope>
</reference>
<feature type="transmembrane region" description="Helical" evidence="1">
    <location>
        <begin position="12"/>
        <end position="30"/>
    </location>
</feature>
<keyword evidence="1" id="KW-0472">Membrane</keyword>
<name>A0A7I8JNF9_SPIIN</name>
<sequence length="113" mass="12213">MENGDEWLAPDKLQHVVACLLITACVSGVLSRSRYRILRRWSTPLGCGSALVAGIAKEAGDELGFWESAGASLKDGVADVFGVFIAAVFLSLLRKFSPSSPEKVDRDRELSMV</sequence>
<organism evidence="2">
    <name type="scientific">Spirodela intermedia</name>
    <name type="common">Intermediate duckweed</name>
    <dbReference type="NCBI Taxonomy" id="51605"/>
    <lineage>
        <taxon>Eukaryota</taxon>
        <taxon>Viridiplantae</taxon>
        <taxon>Streptophyta</taxon>
        <taxon>Embryophyta</taxon>
        <taxon>Tracheophyta</taxon>
        <taxon>Spermatophyta</taxon>
        <taxon>Magnoliopsida</taxon>
        <taxon>Liliopsida</taxon>
        <taxon>Araceae</taxon>
        <taxon>Lemnoideae</taxon>
        <taxon>Spirodela</taxon>
    </lineage>
</organism>
<evidence type="ECO:0000256" key="1">
    <source>
        <dbReference type="SAM" id="Phobius"/>
    </source>
</evidence>
<keyword evidence="3" id="KW-1185">Reference proteome</keyword>
<dbReference type="PANTHER" id="PTHR35462">
    <property type="match status" value="1"/>
</dbReference>
<protein>
    <submittedName>
        <fullName evidence="2">Uncharacterized protein</fullName>
    </submittedName>
</protein>
<dbReference type="Proteomes" id="UP001189122">
    <property type="component" value="Unassembled WGS sequence"/>
</dbReference>